<evidence type="ECO:0000256" key="3">
    <source>
        <dbReference type="ARBA" id="ARBA00022448"/>
    </source>
</evidence>
<dbReference type="InterPro" id="IPR017871">
    <property type="entry name" value="ABC_transporter-like_CS"/>
</dbReference>
<dbReference type="CDD" id="cd03215">
    <property type="entry name" value="ABC_Carb_Monos_II"/>
    <property type="match status" value="1"/>
</dbReference>
<keyword evidence="3" id="KW-0813">Transport</keyword>
<dbReference type="AlphaFoldDB" id="A0A1Q9AP54"/>
<reference evidence="13" key="2">
    <citation type="submission" date="2016-12" db="EMBL/GenBank/DDBJ databases">
        <authorList>
            <person name="Zhang X."/>
            <person name="Zhao J."/>
        </authorList>
    </citation>
    <scope>NUCLEOTIDE SEQUENCE</scope>
    <source>
        <strain evidence="13">RD15</strain>
    </source>
</reference>
<dbReference type="GO" id="GO:0005524">
    <property type="term" value="F:ATP binding"/>
    <property type="evidence" value="ECO:0007669"/>
    <property type="project" value="UniProtKB-KW"/>
</dbReference>
<comment type="similarity">
    <text evidence="2">Belongs to the ABC transporter superfamily.</text>
</comment>
<evidence type="ECO:0000256" key="5">
    <source>
        <dbReference type="ARBA" id="ARBA00022597"/>
    </source>
</evidence>
<keyword evidence="9" id="KW-1278">Translocase</keyword>
<evidence type="ECO:0000256" key="10">
    <source>
        <dbReference type="ARBA" id="ARBA00023136"/>
    </source>
</evidence>
<name>A0A1Q9AP54_9HYPH</name>
<dbReference type="EMBL" id="MSPX01000004">
    <property type="protein sequence ID" value="OQP87068.1"/>
    <property type="molecule type" value="Genomic_DNA"/>
</dbReference>
<organism evidence="12 14">
    <name type="scientific">Xaviernesmea rhizosphaerae</name>
    <dbReference type="NCBI Taxonomy" id="1672749"/>
    <lineage>
        <taxon>Bacteria</taxon>
        <taxon>Pseudomonadati</taxon>
        <taxon>Pseudomonadota</taxon>
        <taxon>Alphaproteobacteria</taxon>
        <taxon>Hyphomicrobiales</taxon>
        <taxon>Rhizobiaceae</taxon>
        <taxon>Rhizobium/Agrobacterium group</taxon>
        <taxon>Xaviernesmea</taxon>
    </lineage>
</organism>
<dbReference type="Proteomes" id="UP000186143">
    <property type="component" value="Unassembled WGS sequence"/>
</dbReference>
<evidence type="ECO:0000313" key="13">
    <source>
        <dbReference type="EMBL" id="OQP87068.1"/>
    </source>
</evidence>
<accession>A0A1Q9AP54</accession>
<evidence type="ECO:0000256" key="2">
    <source>
        <dbReference type="ARBA" id="ARBA00005417"/>
    </source>
</evidence>
<evidence type="ECO:0000259" key="11">
    <source>
        <dbReference type="PROSITE" id="PS50893"/>
    </source>
</evidence>
<dbReference type="EMBL" id="MKIO01000020">
    <property type="protein sequence ID" value="OLP57087.1"/>
    <property type="molecule type" value="Genomic_DNA"/>
</dbReference>
<dbReference type="PROSITE" id="PS50893">
    <property type="entry name" value="ABC_TRANSPORTER_2"/>
    <property type="match status" value="2"/>
</dbReference>
<dbReference type="STRING" id="1672749.BJF92_21560"/>
<evidence type="ECO:0000256" key="9">
    <source>
        <dbReference type="ARBA" id="ARBA00022967"/>
    </source>
</evidence>
<dbReference type="InterPro" id="IPR027417">
    <property type="entry name" value="P-loop_NTPase"/>
</dbReference>
<keyword evidence="5" id="KW-0762">Sugar transport</keyword>
<dbReference type="InterPro" id="IPR003439">
    <property type="entry name" value="ABC_transporter-like_ATP-bd"/>
</dbReference>
<dbReference type="PROSITE" id="PS00211">
    <property type="entry name" value="ABC_TRANSPORTER_1"/>
    <property type="match status" value="1"/>
</dbReference>
<keyword evidence="6" id="KW-0677">Repeat</keyword>
<dbReference type="Gene3D" id="3.40.50.300">
    <property type="entry name" value="P-loop containing nucleotide triphosphate hydrolases"/>
    <property type="match status" value="2"/>
</dbReference>
<dbReference type="InterPro" id="IPR003593">
    <property type="entry name" value="AAA+_ATPase"/>
</dbReference>
<keyword evidence="7" id="KW-0547">Nucleotide-binding</keyword>
<dbReference type="Proteomes" id="UP000192652">
    <property type="component" value="Unassembled WGS sequence"/>
</dbReference>
<reference evidence="13 15" key="3">
    <citation type="journal article" date="2017" name="Antonie Van Leeuwenhoek">
        <title>Rhizobium rhizosphaerae sp. nov., a novel species isolated from rice rhizosphere.</title>
        <authorList>
            <person name="Zhao J.J."/>
            <person name="Zhang J."/>
            <person name="Zhang R.J."/>
            <person name="Zhang C.W."/>
            <person name="Yin H.Q."/>
            <person name="Zhang X.X."/>
        </authorList>
    </citation>
    <scope>NUCLEOTIDE SEQUENCE [LARGE SCALE GENOMIC DNA]</scope>
    <source>
        <strain evidence="13 15">RD15</strain>
    </source>
</reference>
<dbReference type="Pfam" id="PF00005">
    <property type="entry name" value="ABC_tran"/>
    <property type="match status" value="2"/>
</dbReference>
<evidence type="ECO:0000313" key="12">
    <source>
        <dbReference type="EMBL" id="OLP57087.1"/>
    </source>
</evidence>
<evidence type="ECO:0000256" key="1">
    <source>
        <dbReference type="ARBA" id="ARBA00004202"/>
    </source>
</evidence>
<dbReference type="RefSeq" id="WP_075633439.1">
    <property type="nucleotide sequence ID" value="NZ_MKIO01000020.1"/>
</dbReference>
<comment type="subcellular location">
    <subcellularLocation>
        <location evidence="1">Cell membrane</location>
        <topology evidence="1">Peripheral membrane protein</topology>
    </subcellularLocation>
</comment>
<dbReference type="SMART" id="SM00382">
    <property type="entry name" value="AAA"/>
    <property type="match status" value="2"/>
</dbReference>
<evidence type="ECO:0000256" key="8">
    <source>
        <dbReference type="ARBA" id="ARBA00022840"/>
    </source>
</evidence>
<sequence>MIVQAAGGAPGAEDLPLAVSMTGISKSFGGVRALDNVSLKIRRGEVHALLGGNGAGKSTILKVLNGVHRPDAGTIAVCGTELRDVTPEAARAAGIAMNFQELSLIPTLTVAQNVFLTREAKGGLGLIDDRVAERQAAELFAMLDVDVDPRALVGDLGSGQKQLTEIAKAISQDARVLVLDEPSTALAVSDVDRLFVFLRKLKARGVAIIYVSHRMDEIARISDRATILRDGRHVITAPLSDLPIDTMIEHIVGKRSKGLSDVARAAVHRGEALLELRNVSGRHKPQDITLTVHRGEVVGLAGLLGSGRSSLARVIAGIDPVRAGEIRINGKAVAIGKPADAIAAGIALVPEARATQGIIPAHSVASNMVLAVLDRMTRAGLIKGADVKSVADAQIQRLAIKTASRDHAVSTLSGGNQQKVVIGKWLATDPDLLVLDEPTAGIDIGSKSEIIRLVRDLAAAGKGIVFISSELSELLTACDRILVLSEARLFADLPREAFDDPAIPADDTAHRLQAAEQRLQIEIQEALKQGQKV</sequence>
<dbReference type="OrthoDB" id="9805029at2"/>
<dbReference type="CDD" id="cd03216">
    <property type="entry name" value="ABC_Carb_Monos_I"/>
    <property type="match status" value="1"/>
</dbReference>
<evidence type="ECO:0000313" key="14">
    <source>
        <dbReference type="Proteomes" id="UP000186143"/>
    </source>
</evidence>
<feature type="domain" description="ABC transporter" evidence="11">
    <location>
        <begin position="19"/>
        <end position="255"/>
    </location>
</feature>
<dbReference type="PANTHER" id="PTHR43790:SF3">
    <property type="entry name" value="D-ALLOSE IMPORT ATP-BINDING PROTEIN ALSA-RELATED"/>
    <property type="match status" value="1"/>
</dbReference>
<dbReference type="InterPro" id="IPR050107">
    <property type="entry name" value="ABC_carbohydrate_import_ATPase"/>
</dbReference>
<evidence type="ECO:0000256" key="6">
    <source>
        <dbReference type="ARBA" id="ARBA00022737"/>
    </source>
</evidence>
<dbReference type="GO" id="GO:0005886">
    <property type="term" value="C:plasma membrane"/>
    <property type="evidence" value="ECO:0007669"/>
    <property type="project" value="UniProtKB-SubCell"/>
</dbReference>
<protein>
    <submittedName>
        <fullName evidence="12">Sugar ABC transporter ATP-binding protein</fullName>
    </submittedName>
</protein>
<reference evidence="12 14" key="1">
    <citation type="submission" date="2016-09" db="EMBL/GenBank/DDBJ databases">
        <title>Rhizobium sp. nov., a novel species isolated from the rice rhizosphere.</title>
        <authorList>
            <person name="Zhao J."/>
            <person name="Zhang X."/>
        </authorList>
    </citation>
    <scope>NUCLEOTIDE SEQUENCE [LARGE SCALE GENOMIC DNA]</scope>
    <source>
        <strain evidence="12 14">MH17</strain>
    </source>
</reference>
<evidence type="ECO:0000313" key="15">
    <source>
        <dbReference type="Proteomes" id="UP000192652"/>
    </source>
</evidence>
<dbReference type="PANTHER" id="PTHR43790">
    <property type="entry name" value="CARBOHYDRATE TRANSPORT ATP-BINDING PROTEIN MG119-RELATED"/>
    <property type="match status" value="1"/>
</dbReference>
<keyword evidence="15" id="KW-1185">Reference proteome</keyword>
<proteinExistence type="inferred from homology"/>
<keyword evidence="4" id="KW-1003">Cell membrane</keyword>
<keyword evidence="8 12" id="KW-0067">ATP-binding</keyword>
<gene>
    <name evidence="12" type="ORF">BJF92_21560</name>
    <name evidence="13" type="ORF">BTR14_06410</name>
</gene>
<dbReference type="SUPFAM" id="SSF52540">
    <property type="entry name" value="P-loop containing nucleoside triphosphate hydrolases"/>
    <property type="match status" value="2"/>
</dbReference>
<evidence type="ECO:0000256" key="4">
    <source>
        <dbReference type="ARBA" id="ARBA00022475"/>
    </source>
</evidence>
<comment type="caution">
    <text evidence="12">The sequence shown here is derived from an EMBL/GenBank/DDBJ whole genome shotgun (WGS) entry which is preliminary data.</text>
</comment>
<dbReference type="GO" id="GO:0016887">
    <property type="term" value="F:ATP hydrolysis activity"/>
    <property type="evidence" value="ECO:0007669"/>
    <property type="project" value="InterPro"/>
</dbReference>
<dbReference type="FunFam" id="3.40.50.300:FF:000127">
    <property type="entry name" value="Ribose import ATP-binding protein RbsA"/>
    <property type="match status" value="1"/>
</dbReference>
<feature type="domain" description="ABC transporter" evidence="11">
    <location>
        <begin position="268"/>
        <end position="511"/>
    </location>
</feature>
<keyword evidence="10" id="KW-0472">Membrane</keyword>
<evidence type="ECO:0000256" key="7">
    <source>
        <dbReference type="ARBA" id="ARBA00022741"/>
    </source>
</evidence>